<dbReference type="Proteomes" id="UP000177870">
    <property type="component" value="Chromosome"/>
</dbReference>
<sequence length="195" mass="23060">MIEALDRFHEILNFWFGKPDEPDYGKSRKVWFTKNPDFDQEMQSRFLDIYQQAASGELDNWQTSPYSCLALIILLDQFPRNMFRGQPQAFATDSKALSTGQYAIDRAFDKELLPVQRWFIYLPFEHSENLEHQRYCVELFSTLKDDPDSASTINYAYRHLEVIERFGRFPHRNKILGRVNTPEEEEFIKLPGSSF</sequence>
<dbReference type="Gene3D" id="1.20.58.320">
    <property type="entry name" value="TPR-like"/>
    <property type="match status" value="1"/>
</dbReference>
<dbReference type="Pfam" id="PF06041">
    <property type="entry name" value="DUF924"/>
    <property type="match status" value="1"/>
</dbReference>
<accession>A0A1D8TTM6</accession>
<proteinExistence type="predicted"/>
<evidence type="ECO:0000313" key="1">
    <source>
        <dbReference type="EMBL" id="AOX00903.1"/>
    </source>
</evidence>
<gene>
    <name evidence="1" type="ORF">BJP34_16920</name>
</gene>
<organism evidence="1 2">
    <name type="scientific">Moorena producens PAL-8-15-08-1</name>
    <dbReference type="NCBI Taxonomy" id="1458985"/>
    <lineage>
        <taxon>Bacteria</taxon>
        <taxon>Bacillati</taxon>
        <taxon>Cyanobacteriota</taxon>
        <taxon>Cyanophyceae</taxon>
        <taxon>Coleofasciculales</taxon>
        <taxon>Coleofasciculaceae</taxon>
        <taxon>Moorena</taxon>
    </lineage>
</organism>
<dbReference type="OrthoDB" id="7593450at2"/>
<dbReference type="InterPro" id="IPR011990">
    <property type="entry name" value="TPR-like_helical_dom_sf"/>
</dbReference>
<dbReference type="InterPro" id="IPR010323">
    <property type="entry name" value="DUF924"/>
</dbReference>
<dbReference type="KEGG" id="mpro:BJP34_16920"/>
<dbReference type="AlphaFoldDB" id="A0A1D8TTM6"/>
<reference evidence="2" key="1">
    <citation type="submission" date="2016-10" db="EMBL/GenBank/DDBJ databases">
        <title>Comparative genomics uncovers the prolific and rare metabolic potential of the cyanobacterial genus Moorea.</title>
        <authorList>
            <person name="Leao T."/>
            <person name="Castelao G."/>
            <person name="Korobeynikov A."/>
            <person name="Monroe E.A."/>
            <person name="Podell S."/>
            <person name="Glukhov E."/>
            <person name="Allen E."/>
            <person name="Gerwick W.H."/>
            <person name="Gerwick L."/>
        </authorList>
    </citation>
    <scope>NUCLEOTIDE SEQUENCE [LARGE SCALE GENOMIC DNA]</scope>
    <source>
        <strain evidence="2">PAL-8-15-08-1</strain>
    </source>
</reference>
<dbReference type="STRING" id="1458985.BJP34_16920"/>
<evidence type="ECO:0008006" key="3">
    <source>
        <dbReference type="Google" id="ProtNLM"/>
    </source>
</evidence>
<evidence type="ECO:0000313" key="2">
    <source>
        <dbReference type="Proteomes" id="UP000177870"/>
    </source>
</evidence>
<protein>
    <recommendedName>
        <fullName evidence="3">DUF924 domain-containing protein</fullName>
    </recommendedName>
</protein>
<dbReference type="Gene3D" id="1.25.40.10">
    <property type="entry name" value="Tetratricopeptide repeat domain"/>
    <property type="match status" value="1"/>
</dbReference>
<dbReference type="SUPFAM" id="SSF48452">
    <property type="entry name" value="TPR-like"/>
    <property type="match status" value="1"/>
</dbReference>
<dbReference type="EMBL" id="CP017599">
    <property type="protein sequence ID" value="AOX00903.1"/>
    <property type="molecule type" value="Genomic_DNA"/>
</dbReference>
<name>A0A1D8TTM6_9CYAN</name>
<dbReference type="RefSeq" id="WP_070393354.1">
    <property type="nucleotide sequence ID" value="NZ_CP017599.1"/>
</dbReference>